<dbReference type="Pfam" id="PF17289">
    <property type="entry name" value="Terminase_6C"/>
    <property type="match status" value="1"/>
</dbReference>
<accession>E0TH83</accession>
<dbReference type="Proteomes" id="UP000001302">
    <property type="component" value="Chromosome"/>
</dbReference>
<evidence type="ECO:0000259" key="2">
    <source>
        <dbReference type="Pfam" id="PF17289"/>
    </source>
</evidence>
<keyword evidence="1" id="KW-1188">Viral release from host cell</keyword>
<dbReference type="InterPro" id="IPR027417">
    <property type="entry name" value="P-loop_NTPase"/>
</dbReference>
<reference evidence="3 4" key="2">
    <citation type="journal article" date="2011" name="J. Bacteriol.">
        <title>Complete genome sequence of strain HTCC2503T of Parvularcula bermudensis, the type species of the order "Parvularculales" in the class Alphaproteobacteria.</title>
        <authorList>
            <person name="Oh H.M."/>
            <person name="Kang I."/>
            <person name="Vergin K.L."/>
            <person name="Kang D."/>
            <person name="Rhee K.H."/>
            <person name="Giovannoni S.J."/>
            <person name="Cho J.C."/>
        </authorList>
    </citation>
    <scope>NUCLEOTIDE SEQUENCE [LARGE SCALE GENOMIC DNA]</scope>
    <source>
        <strain evidence="4">ATCC BAA-594 / HTCC2503 / KCTC 12087</strain>
    </source>
</reference>
<dbReference type="eggNOG" id="COG5323">
    <property type="taxonomic scope" value="Bacteria"/>
</dbReference>
<dbReference type="InterPro" id="IPR035421">
    <property type="entry name" value="Terminase_6C"/>
</dbReference>
<dbReference type="RefSeq" id="WP_013300641.1">
    <property type="nucleotide sequence ID" value="NC_014414.1"/>
</dbReference>
<dbReference type="EMBL" id="CP002156">
    <property type="protein sequence ID" value="ADM09667.1"/>
    <property type="molecule type" value="Genomic_DNA"/>
</dbReference>
<evidence type="ECO:0000313" key="4">
    <source>
        <dbReference type="Proteomes" id="UP000001302"/>
    </source>
</evidence>
<sequence length="425" mass="46519">MRSVLEGKSFLEGLSSTELKRALHEWKFYARQDQWNPPGDWTTWLVLGGRGAGKTRTGAEWIAAQIAAGRRRIALVGETYEDAREVMIDGPSGLCAIGTADSRPHYESSRHRLLWPCGAEAHIFSADDPDGLRGHQFEAAWSDELAKWRQPEAAWANLQLGLRLGDRPRQIVTTTPRPFPLLRLLMNDDRTVVTHAATTANRAALAETFLTEVTRTYQGTRLGRQELEGEVLDDREGALWSWSMIEASRLAGAPRCDRVVVAVDPPVTAGPDADECGIIVAGRIEGIEPEAVAILHDGSLAGASPRAWAEAVVTLASRFEADRVVAEVNQGGDLVEEMLRLADPNLSYRSVRATRGKIVRAEPVAALYEQGRVKHAAPFPVLEDQMIGFSGQGGQGSPDRLDALVWAVTDLLLTPRPSFPSIRTI</sequence>
<reference evidence="4" key="1">
    <citation type="submission" date="2010-08" db="EMBL/GenBank/DDBJ databases">
        <title>Genome sequence of Parvularcula bermudensis HTCC2503.</title>
        <authorList>
            <person name="Kang D.-M."/>
            <person name="Oh H.-M."/>
            <person name="Cho J.-C."/>
        </authorList>
    </citation>
    <scope>NUCLEOTIDE SEQUENCE [LARGE SCALE GENOMIC DNA]</scope>
    <source>
        <strain evidence="4">ATCC BAA-594 / HTCC2503 / KCTC 12087</strain>
    </source>
</reference>
<gene>
    <name evidence="3" type="ordered locus">PB2503_08059</name>
</gene>
<name>E0TH83_PARBH</name>
<evidence type="ECO:0000256" key="1">
    <source>
        <dbReference type="ARBA" id="ARBA00022612"/>
    </source>
</evidence>
<dbReference type="KEGG" id="pbr:PB2503_08059"/>
<dbReference type="Pfam" id="PF03237">
    <property type="entry name" value="Terminase_6N"/>
    <property type="match status" value="1"/>
</dbReference>
<evidence type="ECO:0000313" key="3">
    <source>
        <dbReference type="EMBL" id="ADM09667.1"/>
    </source>
</evidence>
<dbReference type="Gene3D" id="3.30.420.240">
    <property type="match status" value="1"/>
</dbReference>
<feature type="domain" description="Terminase large subunit gp17-like C-terminal" evidence="2">
    <location>
        <begin position="262"/>
        <end position="408"/>
    </location>
</feature>
<dbReference type="STRING" id="314260.PB2503_08059"/>
<dbReference type="AlphaFoldDB" id="E0TH83"/>
<dbReference type="Gene3D" id="3.40.50.300">
    <property type="entry name" value="P-loop containing nucleotide triphosphate hydrolases"/>
    <property type="match status" value="1"/>
</dbReference>
<protein>
    <submittedName>
        <fullName evidence="3">Phage DNA Packaging Protein</fullName>
    </submittedName>
</protein>
<organism evidence="3 4">
    <name type="scientific">Parvularcula bermudensis (strain ATCC BAA-594 / HTCC2503 / KCTC 12087)</name>
    <dbReference type="NCBI Taxonomy" id="314260"/>
    <lineage>
        <taxon>Bacteria</taxon>
        <taxon>Pseudomonadati</taxon>
        <taxon>Pseudomonadota</taxon>
        <taxon>Alphaproteobacteria</taxon>
        <taxon>Parvularculales</taxon>
        <taxon>Parvularculaceae</taxon>
        <taxon>Parvularcula</taxon>
    </lineage>
</organism>
<proteinExistence type="predicted"/>
<dbReference type="HOGENOM" id="CLU_034922_0_0_5"/>
<dbReference type="OrthoDB" id="4519042at2"/>
<keyword evidence="4" id="KW-1185">Reference proteome</keyword>